<dbReference type="RefSeq" id="XP_022112045.1">
    <property type="nucleotide sequence ID" value="XM_022256353.1"/>
</dbReference>
<dbReference type="SUPFAM" id="SSF53474">
    <property type="entry name" value="alpha/beta-Hydrolases"/>
    <property type="match status" value="1"/>
</dbReference>
<dbReference type="InterPro" id="IPR006862">
    <property type="entry name" value="Thio_Ohase/aa_AcTrfase"/>
</dbReference>
<evidence type="ECO:0000259" key="4">
    <source>
        <dbReference type="Pfam" id="PF08840"/>
    </source>
</evidence>
<dbReference type="InterPro" id="IPR014940">
    <property type="entry name" value="BAAT_C"/>
</dbReference>
<dbReference type="AlphaFoldDB" id="A0A8B8A559"/>
<dbReference type="InterPro" id="IPR042490">
    <property type="entry name" value="Thio_Ohase/BAAT_N"/>
</dbReference>
<dbReference type="InterPro" id="IPR016662">
    <property type="entry name" value="Acyl-CoA_thioEstase_long-chain"/>
</dbReference>
<comment type="similarity">
    <text evidence="1">Belongs to the C/M/P thioester hydrolase family.</text>
</comment>
<feature type="active site" description="Charge relay system" evidence="2">
    <location>
        <position position="246"/>
    </location>
</feature>
<dbReference type="PANTHER" id="PTHR10824">
    <property type="entry name" value="ACYL-COENZYME A THIOESTERASE-RELATED"/>
    <property type="match status" value="1"/>
</dbReference>
<accession>A0A8B8A559</accession>
<feature type="active site" description="Charge relay system" evidence="2">
    <location>
        <position position="379"/>
    </location>
</feature>
<reference evidence="6" key="1">
    <citation type="submission" date="2025-08" db="UniProtKB">
        <authorList>
            <consortium name="RefSeq"/>
        </authorList>
    </citation>
    <scope>IDENTIFICATION</scope>
</reference>
<evidence type="ECO:0000313" key="5">
    <source>
        <dbReference type="Proteomes" id="UP000694845"/>
    </source>
</evidence>
<dbReference type="PANTHER" id="PTHR10824:SF4">
    <property type="entry name" value="ACYL-COENZYME A THIOESTERASE 1-LIKE"/>
    <property type="match status" value="1"/>
</dbReference>
<evidence type="ECO:0000256" key="1">
    <source>
        <dbReference type="ARBA" id="ARBA00006538"/>
    </source>
</evidence>
<evidence type="ECO:0000259" key="3">
    <source>
        <dbReference type="Pfam" id="PF04775"/>
    </source>
</evidence>
<sequence length="435" mass="47619">MISKVSKLARLIVTPSTSLIDTKVAIQATGLKTYSPVTIRSVSEVETRFRKVMFEGYGHYIVDDDGVVSVPKQSSLGGTYTGSESMGLFWSMQPFRGQKLGTRFFVKDVTKPVTVNLSLHYGHLDTDALQTAEPEATATSERWYMSKNVERIRVHSGRLRGALFKPKGAGPFPGVIDMFGAVGGLVEFRAAMLASRGLVCFALPHSLYEDLPSKGNIDLEYFKEAIDWLSDQPFVKAGGVSMVGVSTGAQFALATASHFPEKLRAVISINGLHAQSEFPFKLNGKQMPFFKAPPEIMKPSSKFEGAKDAFGIHKEMYKVTGDHSAIYKLENARQCHFLFITGEADEVWDSCFGAREAATRLSRYGCSNYQILSYADAGHLIEVPYAPSVVTFFLPGYGVIVNGGSTVGNAKATEDSWSKIVRFLHVYGGCYNTAS</sequence>
<dbReference type="GeneID" id="110991145"/>
<keyword evidence="5" id="KW-1185">Reference proteome</keyword>
<dbReference type="Gene3D" id="3.40.50.1820">
    <property type="entry name" value="alpha/beta hydrolase"/>
    <property type="match status" value="1"/>
</dbReference>
<evidence type="ECO:0000313" key="6">
    <source>
        <dbReference type="RefSeq" id="XP_022112045.1"/>
    </source>
</evidence>
<dbReference type="Gene3D" id="2.60.40.2240">
    <property type="entry name" value="Acyl-CoA thioester hydrolase/BAAT N-terminal domain"/>
    <property type="match status" value="1"/>
</dbReference>
<organism evidence="5 6">
    <name type="scientific">Acanthaster planci</name>
    <name type="common">Crown-of-thorns starfish</name>
    <dbReference type="NCBI Taxonomy" id="133434"/>
    <lineage>
        <taxon>Eukaryota</taxon>
        <taxon>Metazoa</taxon>
        <taxon>Echinodermata</taxon>
        <taxon>Eleutherozoa</taxon>
        <taxon>Asterozoa</taxon>
        <taxon>Asteroidea</taxon>
        <taxon>Valvatacea</taxon>
        <taxon>Valvatida</taxon>
        <taxon>Acanthasteridae</taxon>
        <taxon>Acanthaster</taxon>
    </lineage>
</organism>
<dbReference type="PIRSF" id="PIRSF016521">
    <property type="entry name" value="Acyl-CoA_hydro"/>
    <property type="match status" value="1"/>
</dbReference>
<feature type="domain" description="BAAT/Acyl-CoA thioester hydrolase C-terminal" evidence="4">
    <location>
        <begin position="217"/>
        <end position="425"/>
    </location>
</feature>
<feature type="active site" description="Charge relay system" evidence="2">
    <location>
        <position position="345"/>
    </location>
</feature>
<proteinExistence type="inferred from homology"/>
<gene>
    <name evidence="6" type="primary">LOC110991145</name>
</gene>
<dbReference type="OrthoDB" id="6347013at2759"/>
<evidence type="ECO:0000256" key="2">
    <source>
        <dbReference type="PIRSR" id="PIRSR016521-1"/>
    </source>
</evidence>
<protein>
    <submittedName>
        <fullName evidence="6">Bile acid-CoA:amino acid N-acyltransferase-like</fullName>
    </submittedName>
</protein>
<dbReference type="Pfam" id="PF08840">
    <property type="entry name" value="BAAT_C"/>
    <property type="match status" value="1"/>
</dbReference>
<dbReference type="KEGG" id="aplc:110991145"/>
<name>A0A8B8A559_ACAPL</name>
<dbReference type="OMA" id="CTAQETS"/>
<dbReference type="Proteomes" id="UP000694845">
    <property type="component" value="Unplaced"/>
</dbReference>
<dbReference type="InterPro" id="IPR029058">
    <property type="entry name" value="AB_hydrolase_fold"/>
</dbReference>
<dbReference type="GO" id="GO:0006631">
    <property type="term" value="P:fatty acid metabolic process"/>
    <property type="evidence" value="ECO:0007669"/>
    <property type="project" value="TreeGrafter"/>
</dbReference>
<dbReference type="Pfam" id="PF04775">
    <property type="entry name" value="Bile_Hydr_Trans"/>
    <property type="match status" value="1"/>
</dbReference>
<feature type="domain" description="Acyl-CoA thioester hydrolase/bile acid-CoA amino acid N-acetyltransferase" evidence="3">
    <location>
        <begin position="21"/>
        <end position="155"/>
    </location>
</feature>
<dbReference type="GO" id="GO:0047617">
    <property type="term" value="F:fatty acyl-CoA hydrolase activity"/>
    <property type="evidence" value="ECO:0007669"/>
    <property type="project" value="TreeGrafter"/>
</dbReference>
<dbReference type="GO" id="GO:0006637">
    <property type="term" value="P:acyl-CoA metabolic process"/>
    <property type="evidence" value="ECO:0007669"/>
    <property type="project" value="InterPro"/>
</dbReference>